<dbReference type="RefSeq" id="XP_067920945.1">
    <property type="nucleotide sequence ID" value="XM_068067078.1"/>
</dbReference>
<dbReference type="InterPro" id="IPR036250">
    <property type="entry name" value="AcylCo_DH-like_C"/>
</dbReference>
<evidence type="ECO:0000256" key="1">
    <source>
        <dbReference type="ARBA" id="ARBA00001974"/>
    </source>
</evidence>
<evidence type="ECO:0000313" key="11">
    <source>
        <dbReference type="Proteomes" id="UP000221165"/>
    </source>
</evidence>
<gene>
    <name evidence="10" type="ORF">CSUI_006928</name>
</gene>
<dbReference type="AlphaFoldDB" id="A0A2C6KSQ8"/>
<evidence type="ECO:0000256" key="2">
    <source>
        <dbReference type="ARBA" id="ARBA00009347"/>
    </source>
</evidence>
<dbReference type="InterPro" id="IPR013786">
    <property type="entry name" value="AcylCoA_DH/ox_N"/>
</dbReference>
<dbReference type="PANTHER" id="PTHR43188">
    <property type="entry name" value="ACYL-COENZYME A OXIDASE"/>
    <property type="match status" value="1"/>
</dbReference>
<dbReference type="Pfam" id="PF02770">
    <property type="entry name" value="Acyl-CoA_dh_M"/>
    <property type="match status" value="1"/>
</dbReference>
<evidence type="ECO:0000259" key="7">
    <source>
        <dbReference type="Pfam" id="PF00441"/>
    </source>
</evidence>
<dbReference type="Gene3D" id="1.10.540.10">
    <property type="entry name" value="Acyl-CoA dehydrogenase/oxidase, N-terminal domain"/>
    <property type="match status" value="1"/>
</dbReference>
<protein>
    <submittedName>
        <fullName evidence="10">Acyl-dehydrogenase domain-containing protein</fullName>
    </submittedName>
</protein>
<keyword evidence="4 5" id="KW-0274">FAD</keyword>
<evidence type="ECO:0000256" key="6">
    <source>
        <dbReference type="SAM" id="MobiDB-lite"/>
    </source>
</evidence>
<feature type="domain" description="Acyl-CoA dehydrogenase/oxidase C-terminal" evidence="7">
    <location>
        <begin position="294"/>
        <end position="441"/>
    </location>
</feature>
<dbReference type="InterPro" id="IPR006089">
    <property type="entry name" value="Acyl-CoA_DH_CS"/>
</dbReference>
<accession>A0A2C6KSQ8</accession>
<organism evidence="10 11">
    <name type="scientific">Cystoisospora suis</name>
    <dbReference type="NCBI Taxonomy" id="483139"/>
    <lineage>
        <taxon>Eukaryota</taxon>
        <taxon>Sar</taxon>
        <taxon>Alveolata</taxon>
        <taxon>Apicomplexa</taxon>
        <taxon>Conoidasida</taxon>
        <taxon>Coccidia</taxon>
        <taxon>Eucoccidiorida</taxon>
        <taxon>Eimeriorina</taxon>
        <taxon>Sarcocystidae</taxon>
        <taxon>Cystoisospora</taxon>
    </lineage>
</organism>
<dbReference type="Pfam" id="PF00441">
    <property type="entry name" value="Acyl-CoA_dh_1"/>
    <property type="match status" value="1"/>
</dbReference>
<evidence type="ECO:0000256" key="4">
    <source>
        <dbReference type="ARBA" id="ARBA00022827"/>
    </source>
</evidence>
<dbReference type="EMBL" id="MIGC01003565">
    <property type="protein sequence ID" value="PHJ19243.1"/>
    <property type="molecule type" value="Genomic_DNA"/>
</dbReference>
<keyword evidence="5" id="KW-0560">Oxidoreductase</keyword>
<evidence type="ECO:0000313" key="10">
    <source>
        <dbReference type="EMBL" id="PHJ19243.1"/>
    </source>
</evidence>
<dbReference type="SUPFAM" id="SSF56645">
    <property type="entry name" value="Acyl-CoA dehydrogenase NM domain-like"/>
    <property type="match status" value="1"/>
</dbReference>
<dbReference type="GeneID" id="94430289"/>
<dbReference type="InterPro" id="IPR009100">
    <property type="entry name" value="AcylCoA_DH/oxidase_NM_dom_sf"/>
</dbReference>
<evidence type="ECO:0000256" key="3">
    <source>
        <dbReference type="ARBA" id="ARBA00022630"/>
    </source>
</evidence>
<reference evidence="10 11" key="1">
    <citation type="journal article" date="2017" name="Int. J. Parasitol.">
        <title>The genome of the protozoan parasite Cystoisospora suis and a reverse vaccinology approach to identify vaccine candidates.</title>
        <authorList>
            <person name="Palmieri N."/>
            <person name="Shrestha A."/>
            <person name="Ruttkowski B."/>
            <person name="Beck T."/>
            <person name="Vogl C."/>
            <person name="Tomley F."/>
            <person name="Blake D.P."/>
            <person name="Joachim A."/>
        </authorList>
    </citation>
    <scope>NUCLEOTIDE SEQUENCE [LARGE SCALE GENOMIC DNA]</scope>
    <source>
        <strain evidence="10 11">Wien I</strain>
    </source>
</reference>
<sequence length="448" mass="49651">MTHPSTSLSTASGRRSSDLAQRPKEGEDQRRSSSCSQPCETEKGQKRGARPVIYGLDFMNFDSSLTAKERDFRRHIERVINQYIKPHTILSLYESAEFDKSLLIDACKHFGPAGLQIQGHGCPGLTHVESMLLAMEMARVDASFATFYLVHCGLAMQSIAVAGSEEQKAYWLPKMSRLEKIGSFGLTEPGHGSDATGLKTTARRIKEGGKDGWILNGKKRWIGNATFSDITIIWARDEDTKNSQIYGFLVEKTFPGFKTRKIENKTSLRIVQNADIFLENCFVPETHRLQTPGFGGATARVLESSRAIVAAECVGVLLGAYDNALRYCSDRRQFERPLLSFQLVQERLMRVLGILQASLLLVLRLGRLMDEGKKDTMAQIALTKATCSRLAREGIALCREVQGGNGIVTDFGVAKFHADIESLYTYEGTYDINMLIAGRAVTGVSAFK</sequence>
<dbReference type="InterPro" id="IPR037069">
    <property type="entry name" value="AcylCoA_DH/ox_N_sf"/>
</dbReference>
<dbReference type="GO" id="GO:0050660">
    <property type="term" value="F:flavin adenine dinucleotide binding"/>
    <property type="evidence" value="ECO:0007669"/>
    <property type="project" value="InterPro"/>
</dbReference>
<feature type="compositionally biased region" description="Polar residues" evidence="6">
    <location>
        <begin position="1"/>
        <end position="14"/>
    </location>
</feature>
<dbReference type="Gene3D" id="2.40.110.10">
    <property type="entry name" value="Butyryl-CoA Dehydrogenase, subunit A, domain 2"/>
    <property type="match status" value="1"/>
</dbReference>
<comment type="similarity">
    <text evidence="2 5">Belongs to the acyl-CoA dehydrogenase family.</text>
</comment>
<dbReference type="OrthoDB" id="435240at2759"/>
<evidence type="ECO:0000259" key="9">
    <source>
        <dbReference type="Pfam" id="PF02771"/>
    </source>
</evidence>
<dbReference type="Proteomes" id="UP000221165">
    <property type="component" value="Unassembled WGS sequence"/>
</dbReference>
<evidence type="ECO:0000259" key="8">
    <source>
        <dbReference type="Pfam" id="PF02770"/>
    </source>
</evidence>
<keyword evidence="11" id="KW-1185">Reference proteome</keyword>
<proteinExistence type="inferred from homology"/>
<name>A0A2C6KSQ8_9APIC</name>
<dbReference type="GO" id="GO:0003995">
    <property type="term" value="F:acyl-CoA dehydrogenase activity"/>
    <property type="evidence" value="ECO:0007669"/>
    <property type="project" value="InterPro"/>
</dbReference>
<dbReference type="InterPro" id="IPR009075">
    <property type="entry name" value="AcylCo_DH/oxidase_C"/>
</dbReference>
<dbReference type="InterPro" id="IPR006091">
    <property type="entry name" value="Acyl-CoA_Oxase/DH_mid-dom"/>
</dbReference>
<dbReference type="GO" id="GO:0006635">
    <property type="term" value="P:fatty acid beta-oxidation"/>
    <property type="evidence" value="ECO:0007669"/>
    <property type="project" value="InterPro"/>
</dbReference>
<dbReference type="VEuPathDB" id="ToxoDB:CSUI_006928"/>
<dbReference type="SUPFAM" id="SSF47203">
    <property type="entry name" value="Acyl-CoA dehydrogenase C-terminal domain-like"/>
    <property type="match status" value="1"/>
</dbReference>
<evidence type="ECO:0000256" key="5">
    <source>
        <dbReference type="RuleBase" id="RU362125"/>
    </source>
</evidence>
<dbReference type="PANTHER" id="PTHR43188:SF1">
    <property type="entry name" value="ACYL-COA DEHYDROGENASE"/>
    <property type="match status" value="1"/>
</dbReference>
<feature type="compositionally biased region" description="Basic and acidic residues" evidence="6">
    <location>
        <begin position="15"/>
        <end position="31"/>
    </location>
</feature>
<comment type="caution">
    <text evidence="10">The sequence shown here is derived from an EMBL/GenBank/DDBJ whole genome shotgun (WGS) entry which is preliminary data.</text>
</comment>
<dbReference type="Pfam" id="PF02771">
    <property type="entry name" value="Acyl-CoA_dh_N"/>
    <property type="match status" value="1"/>
</dbReference>
<keyword evidence="3 5" id="KW-0285">Flavoprotein</keyword>
<comment type="cofactor">
    <cofactor evidence="1 5">
        <name>FAD</name>
        <dbReference type="ChEBI" id="CHEBI:57692"/>
    </cofactor>
</comment>
<feature type="region of interest" description="Disordered" evidence="6">
    <location>
        <begin position="1"/>
        <end position="46"/>
    </location>
</feature>
<dbReference type="InterPro" id="IPR045008">
    <property type="entry name" value="ACX4-like"/>
</dbReference>
<dbReference type="PROSITE" id="PS00073">
    <property type="entry name" value="ACYL_COA_DH_2"/>
    <property type="match status" value="1"/>
</dbReference>
<dbReference type="InterPro" id="IPR046373">
    <property type="entry name" value="Acyl-CoA_Oxase/DH_mid-dom_sf"/>
</dbReference>
<dbReference type="Gene3D" id="1.20.140.10">
    <property type="entry name" value="Butyryl-CoA Dehydrogenase, subunit A, domain 3"/>
    <property type="match status" value="1"/>
</dbReference>
<feature type="domain" description="Acyl-CoA dehydrogenase/oxidase N-terminal" evidence="9">
    <location>
        <begin position="66"/>
        <end position="177"/>
    </location>
</feature>
<feature type="domain" description="Acyl-CoA oxidase/dehydrogenase middle" evidence="8">
    <location>
        <begin position="183"/>
        <end position="281"/>
    </location>
</feature>